<dbReference type="PANTHER" id="PTHR47331">
    <property type="entry name" value="PHD-TYPE DOMAIN-CONTAINING PROTEIN"/>
    <property type="match status" value="1"/>
</dbReference>
<evidence type="ECO:0000313" key="2">
    <source>
        <dbReference type="Proteomes" id="UP001151699"/>
    </source>
</evidence>
<dbReference type="OrthoDB" id="7763782at2759"/>
<proteinExistence type="predicted"/>
<feature type="non-terminal residue" evidence="1">
    <location>
        <position position="349"/>
    </location>
</feature>
<comment type="caution">
    <text evidence="1">The sequence shown here is derived from an EMBL/GenBank/DDBJ whole genome shotgun (WGS) entry which is preliminary data.</text>
</comment>
<name>A0A9Q0S7Z2_9DIPT</name>
<reference evidence="1" key="1">
    <citation type="submission" date="2022-07" db="EMBL/GenBank/DDBJ databases">
        <authorList>
            <person name="Trinca V."/>
            <person name="Uliana J.V.C."/>
            <person name="Torres T.T."/>
            <person name="Ward R.J."/>
            <person name="Monesi N."/>
        </authorList>
    </citation>
    <scope>NUCLEOTIDE SEQUENCE</scope>
    <source>
        <strain evidence="1">HSMRA1968</strain>
        <tissue evidence="1">Whole embryos</tissue>
    </source>
</reference>
<gene>
    <name evidence="1" type="ORF">Bhyg_03975</name>
</gene>
<dbReference type="InterPro" id="IPR008042">
    <property type="entry name" value="Retrotrans_Pao"/>
</dbReference>
<keyword evidence="2" id="KW-1185">Reference proteome</keyword>
<organism evidence="1 2">
    <name type="scientific">Pseudolycoriella hygida</name>
    <dbReference type="NCBI Taxonomy" id="35572"/>
    <lineage>
        <taxon>Eukaryota</taxon>
        <taxon>Metazoa</taxon>
        <taxon>Ecdysozoa</taxon>
        <taxon>Arthropoda</taxon>
        <taxon>Hexapoda</taxon>
        <taxon>Insecta</taxon>
        <taxon>Pterygota</taxon>
        <taxon>Neoptera</taxon>
        <taxon>Endopterygota</taxon>
        <taxon>Diptera</taxon>
        <taxon>Nematocera</taxon>
        <taxon>Sciaroidea</taxon>
        <taxon>Sciaridae</taxon>
        <taxon>Pseudolycoriella</taxon>
    </lineage>
</organism>
<sequence length="349" mass="39771">MCSSVAFKVSIANHYQSVPVSIFYVFVFLDQLRIFEDQYGIDKLWWSLKESSDSSTINIQHSVSESFLPSFNGSQQYQLLFHLDAVSIAHFEKFIKVLGVQWFSSSDNFGFKVELPPYEETTTKRKFLSHASKNFDPLGFLSPSTIIPKILFQELLELKLNWDDSLPENVAKRYDIASFELHGFADDSKVAYSAVIYSGIEKSNGKVEIHFMASKTKVAPIKKLTIPCAELCGALLLLETDIMKKKSVINLITVDMSNEILHCFSSLQKLIRVTVWCKRFIINIRRQMIERSVAQPVQGLCKQNLHQGGPRKCGSISNQQEFPDLFKLIPFLTVAELNNALKLWIQNVQ</sequence>
<protein>
    <submittedName>
        <fullName evidence="1">Uncharacterized protein</fullName>
    </submittedName>
</protein>
<evidence type="ECO:0000313" key="1">
    <source>
        <dbReference type="EMBL" id="KAJ6648744.1"/>
    </source>
</evidence>
<dbReference type="Proteomes" id="UP001151699">
    <property type="component" value="Chromosome A"/>
</dbReference>
<dbReference type="EMBL" id="WJQU01000001">
    <property type="protein sequence ID" value="KAJ6648744.1"/>
    <property type="molecule type" value="Genomic_DNA"/>
</dbReference>
<accession>A0A9Q0S7Z2</accession>
<dbReference type="AlphaFoldDB" id="A0A9Q0S7Z2"/>
<dbReference type="Pfam" id="PF05380">
    <property type="entry name" value="Peptidase_A17"/>
    <property type="match status" value="1"/>
</dbReference>